<dbReference type="Proteomes" id="UP000001816">
    <property type="component" value="Chromosome"/>
</dbReference>
<feature type="compositionally biased region" description="Polar residues" evidence="1">
    <location>
        <begin position="27"/>
        <end position="37"/>
    </location>
</feature>
<keyword evidence="3" id="KW-1185">Reference proteome</keyword>
<evidence type="ECO:0000256" key="1">
    <source>
        <dbReference type="SAM" id="MobiDB-lite"/>
    </source>
</evidence>
<feature type="region of interest" description="Disordered" evidence="1">
    <location>
        <begin position="110"/>
        <end position="146"/>
    </location>
</feature>
<evidence type="ECO:0000313" key="3">
    <source>
        <dbReference type="Proteomes" id="UP000001816"/>
    </source>
</evidence>
<feature type="compositionally biased region" description="Low complexity" evidence="1">
    <location>
        <begin position="47"/>
        <end position="59"/>
    </location>
</feature>
<gene>
    <name evidence="2" type="ordered locus">CC_3023</name>
</gene>
<evidence type="ECO:0000313" key="2">
    <source>
        <dbReference type="EMBL" id="AAK24985.1"/>
    </source>
</evidence>
<accession>Q9A420</accession>
<sequence>MDVSPQLPALAILRSRRARSSGRSAIWSNSAWTSASPNPAARSVRQAPASTASAISRRSSVSLRPGLNGLSKVGLAKAELASGDMSDPPSVRGYVPFLFSFRARVESCFSRRASEQEKPRGRGTSGPGRCRRGGRHRTDRRLTTAI</sequence>
<dbReference type="EnsemblBacteria" id="AAK24985">
    <property type="protein sequence ID" value="AAK24985"/>
    <property type="gene ID" value="CC_3023"/>
</dbReference>
<dbReference type="HOGENOM" id="CLU_1774035_0_0_5"/>
<feature type="region of interest" description="Disordered" evidence="1">
    <location>
        <begin position="18"/>
        <end position="59"/>
    </location>
</feature>
<organism evidence="2 3">
    <name type="scientific">Caulobacter vibrioides (strain ATCC 19089 / CIP 103742 / CB 15)</name>
    <name type="common">Caulobacter crescentus</name>
    <dbReference type="NCBI Taxonomy" id="190650"/>
    <lineage>
        <taxon>Bacteria</taxon>
        <taxon>Pseudomonadati</taxon>
        <taxon>Pseudomonadota</taxon>
        <taxon>Alphaproteobacteria</taxon>
        <taxon>Caulobacterales</taxon>
        <taxon>Caulobacteraceae</taxon>
        <taxon>Caulobacter</taxon>
    </lineage>
</organism>
<dbReference type="AlphaFoldDB" id="Q9A420"/>
<dbReference type="BioCyc" id="CAULO:CC3023-MONOMER"/>
<dbReference type="KEGG" id="ccr:CC_3023"/>
<dbReference type="EMBL" id="AE005673">
    <property type="protein sequence ID" value="AAK24985.1"/>
    <property type="molecule type" value="Genomic_DNA"/>
</dbReference>
<dbReference type="PIR" id="E87623">
    <property type="entry name" value="E87623"/>
</dbReference>
<proteinExistence type="predicted"/>
<name>Q9A420_CAUVC</name>
<reference evidence="2 3" key="1">
    <citation type="journal article" date="2001" name="Proc. Natl. Acad. Sci. U.S.A.">
        <title>Complete genome sequence of Caulobacter crescentus.</title>
        <authorList>
            <person name="Nierman W.C."/>
            <person name="Feldblyum T.V."/>
            <person name="Laub M.T."/>
            <person name="Paulsen I.T."/>
            <person name="Nelson K.E."/>
            <person name="Eisen J.A."/>
            <person name="Heidelberg J.F."/>
            <person name="Alley M.R."/>
            <person name="Ohta N."/>
            <person name="Maddock J.R."/>
            <person name="Potocka I."/>
            <person name="Nelson W.C."/>
            <person name="Newton A."/>
            <person name="Stephens C."/>
            <person name="Phadke N.D."/>
            <person name="Ely B."/>
            <person name="DeBoy R.T."/>
            <person name="Dodson R.J."/>
            <person name="Durkin A.S."/>
            <person name="Gwinn M.L."/>
            <person name="Haft D.H."/>
            <person name="Kolonay J.F."/>
            <person name="Smit J."/>
            <person name="Craven M.B."/>
            <person name="Khouri H."/>
            <person name="Shetty J."/>
            <person name="Berry K."/>
            <person name="Utterback T."/>
            <person name="Tran K."/>
            <person name="Wolf A."/>
            <person name="Vamathevan J."/>
            <person name="Ermolaeva M."/>
            <person name="White O."/>
            <person name="Salzberg S.L."/>
            <person name="Venter J.C."/>
            <person name="Shapiro L."/>
            <person name="Fraser C.M."/>
        </authorList>
    </citation>
    <scope>NUCLEOTIDE SEQUENCE [LARGE SCALE GENOMIC DNA]</scope>
    <source>
        <strain evidence="3">ATCC 19089 / CB15</strain>
    </source>
</reference>
<feature type="compositionally biased region" description="Basic residues" evidence="1">
    <location>
        <begin position="129"/>
        <end position="139"/>
    </location>
</feature>
<protein>
    <submittedName>
        <fullName evidence="2">Uncharacterized protein</fullName>
    </submittedName>
</protein>